<dbReference type="InterPro" id="IPR002347">
    <property type="entry name" value="SDR_fam"/>
</dbReference>
<dbReference type="RefSeq" id="WP_204042428.1">
    <property type="nucleotide sequence ID" value="NZ_BOOA01000032.1"/>
</dbReference>
<organism evidence="4 5">
    <name type="scientific">Acrocarpospora phusangensis</name>
    <dbReference type="NCBI Taxonomy" id="1070424"/>
    <lineage>
        <taxon>Bacteria</taxon>
        <taxon>Bacillati</taxon>
        <taxon>Actinomycetota</taxon>
        <taxon>Actinomycetes</taxon>
        <taxon>Streptosporangiales</taxon>
        <taxon>Streptosporangiaceae</taxon>
        <taxon>Acrocarpospora</taxon>
    </lineage>
</organism>
<dbReference type="CDD" id="cd05233">
    <property type="entry name" value="SDR_c"/>
    <property type="match status" value="1"/>
</dbReference>
<dbReference type="PRINTS" id="PR00080">
    <property type="entry name" value="SDRFAMILY"/>
</dbReference>
<comment type="similarity">
    <text evidence="1">Belongs to the short-chain dehydrogenases/reductases (SDR) family.</text>
</comment>
<evidence type="ECO:0000259" key="3">
    <source>
        <dbReference type="SMART" id="SM00822"/>
    </source>
</evidence>
<dbReference type="PRINTS" id="PR00081">
    <property type="entry name" value="GDHRDH"/>
</dbReference>
<reference evidence="4" key="1">
    <citation type="submission" date="2021-01" db="EMBL/GenBank/DDBJ databases">
        <title>Whole genome shotgun sequence of Acrocarpospora phusangensis NBRC 108782.</title>
        <authorList>
            <person name="Komaki H."/>
            <person name="Tamura T."/>
        </authorList>
    </citation>
    <scope>NUCLEOTIDE SEQUENCE</scope>
    <source>
        <strain evidence="4">NBRC 108782</strain>
    </source>
</reference>
<comment type="caution">
    <text evidence="4">The sequence shown here is derived from an EMBL/GenBank/DDBJ whole genome shotgun (WGS) entry which is preliminary data.</text>
</comment>
<feature type="domain" description="Ketoreductase" evidence="3">
    <location>
        <begin position="8"/>
        <end position="194"/>
    </location>
</feature>
<sequence length="251" mass="25091">MSTNLKDRSALVTGATTGIGRAIALALAEQGAHVIATGRDTGRGAAVVAEIEQAGGRADFVAADLADGAAAVEALAGRATELADGRLDVLVNNAALLLMPQPTGELPEQLIDRAFAISVRAPILLTGRIAPEMARAGGGAIVNIGSISGVTGSAGSALYSATKATLHSLTKSWAAEYGPAGVRVNTVAPGPTSTENNQKIEDRLNEMVAATPGGRLSTPAEVAASVVFLAGDGAANIHGATLFVDGGFTSR</sequence>
<evidence type="ECO:0000256" key="2">
    <source>
        <dbReference type="ARBA" id="ARBA00023002"/>
    </source>
</evidence>
<evidence type="ECO:0000313" key="5">
    <source>
        <dbReference type="Proteomes" id="UP000640052"/>
    </source>
</evidence>
<dbReference type="SUPFAM" id="SSF51735">
    <property type="entry name" value="NAD(P)-binding Rossmann-fold domains"/>
    <property type="match status" value="1"/>
</dbReference>
<dbReference type="Proteomes" id="UP000640052">
    <property type="component" value="Unassembled WGS sequence"/>
</dbReference>
<accession>A0A919QE09</accession>
<evidence type="ECO:0000256" key="1">
    <source>
        <dbReference type="ARBA" id="ARBA00006484"/>
    </source>
</evidence>
<dbReference type="SMART" id="SM00822">
    <property type="entry name" value="PKS_KR"/>
    <property type="match status" value="1"/>
</dbReference>
<dbReference type="AlphaFoldDB" id="A0A919QE09"/>
<protein>
    <submittedName>
        <fullName evidence="4">Short-chain dehydrogenase</fullName>
    </submittedName>
</protein>
<proteinExistence type="inferred from homology"/>
<dbReference type="PANTHER" id="PTHR43639">
    <property type="entry name" value="OXIDOREDUCTASE, SHORT-CHAIN DEHYDROGENASE/REDUCTASE FAMILY (AFU_ORTHOLOGUE AFUA_5G02870)"/>
    <property type="match status" value="1"/>
</dbReference>
<keyword evidence="5" id="KW-1185">Reference proteome</keyword>
<dbReference type="PANTHER" id="PTHR43639:SF1">
    <property type="entry name" value="SHORT-CHAIN DEHYDROGENASE_REDUCTASE FAMILY PROTEIN"/>
    <property type="match status" value="1"/>
</dbReference>
<dbReference type="Gene3D" id="3.40.50.720">
    <property type="entry name" value="NAD(P)-binding Rossmann-like Domain"/>
    <property type="match status" value="1"/>
</dbReference>
<dbReference type="Pfam" id="PF13561">
    <property type="entry name" value="adh_short_C2"/>
    <property type="match status" value="1"/>
</dbReference>
<dbReference type="FunFam" id="3.40.50.720:FF:000084">
    <property type="entry name" value="Short-chain dehydrogenase reductase"/>
    <property type="match status" value="1"/>
</dbReference>
<name>A0A919QE09_9ACTN</name>
<dbReference type="InterPro" id="IPR057326">
    <property type="entry name" value="KR_dom"/>
</dbReference>
<keyword evidence="2" id="KW-0560">Oxidoreductase</keyword>
<dbReference type="GO" id="GO:0016491">
    <property type="term" value="F:oxidoreductase activity"/>
    <property type="evidence" value="ECO:0007669"/>
    <property type="project" value="UniProtKB-KW"/>
</dbReference>
<evidence type="ECO:0000313" key="4">
    <source>
        <dbReference type="EMBL" id="GIH25723.1"/>
    </source>
</evidence>
<gene>
    <name evidence="4" type="ORF">Aph01nite_40330</name>
</gene>
<dbReference type="InterPro" id="IPR036291">
    <property type="entry name" value="NAD(P)-bd_dom_sf"/>
</dbReference>
<dbReference type="EMBL" id="BOOA01000032">
    <property type="protein sequence ID" value="GIH25723.1"/>
    <property type="molecule type" value="Genomic_DNA"/>
</dbReference>